<comment type="caution">
    <text evidence="1">The sequence shown here is derived from an EMBL/GenBank/DDBJ whole genome shotgun (WGS) entry which is preliminary data.</text>
</comment>
<dbReference type="SUPFAM" id="SSF69279">
    <property type="entry name" value="Phage tail proteins"/>
    <property type="match status" value="2"/>
</dbReference>
<dbReference type="Pfam" id="PF05954">
    <property type="entry name" value="Phage_GPD"/>
    <property type="match status" value="1"/>
</dbReference>
<dbReference type="STRING" id="207949.RED65_00805"/>
<dbReference type="SUPFAM" id="SSF69255">
    <property type="entry name" value="gp5 N-terminal domain-like"/>
    <property type="match status" value="1"/>
</dbReference>
<proteinExistence type="predicted"/>
<dbReference type="AlphaFoldDB" id="Q1N523"/>
<reference evidence="1 2" key="1">
    <citation type="submission" date="2006-03" db="EMBL/GenBank/DDBJ databases">
        <authorList>
            <person name="Pinhassi J."/>
            <person name="Pedros-Alio C."/>
            <person name="Ferriera S."/>
            <person name="Johnson J."/>
            <person name="Kravitz S."/>
            <person name="Halpern A."/>
            <person name="Remington K."/>
            <person name="Beeson K."/>
            <person name="Tran B."/>
            <person name="Rogers Y.-H."/>
            <person name="Friedman R."/>
            <person name="Venter J.C."/>
        </authorList>
    </citation>
    <scope>NUCLEOTIDE SEQUENCE [LARGE SCALE GENOMIC DNA]</scope>
    <source>
        <strain evidence="1 2">RED65</strain>
    </source>
</reference>
<dbReference type="InterPro" id="IPR037026">
    <property type="entry name" value="Vgr_OB-fold_dom_sf"/>
</dbReference>
<evidence type="ECO:0008006" key="3">
    <source>
        <dbReference type="Google" id="ProtNLM"/>
    </source>
</evidence>
<dbReference type="Gene3D" id="2.40.50.230">
    <property type="entry name" value="Gp5 N-terminal domain"/>
    <property type="match status" value="1"/>
</dbReference>
<organism evidence="1 2">
    <name type="scientific">Bermanella marisrubri</name>
    <dbReference type="NCBI Taxonomy" id="207949"/>
    <lineage>
        <taxon>Bacteria</taxon>
        <taxon>Pseudomonadati</taxon>
        <taxon>Pseudomonadota</taxon>
        <taxon>Gammaproteobacteria</taxon>
        <taxon>Oceanospirillales</taxon>
        <taxon>Oceanospirillaceae</taxon>
        <taxon>Bermanella</taxon>
    </lineage>
</organism>
<dbReference type="NCBIfam" id="TIGR01646">
    <property type="entry name" value="vgr_GE"/>
    <property type="match status" value="1"/>
</dbReference>
<keyword evidence="2" id="KW-1185">Reference proteome</keyword>
<dbReference type="Gene3D" id="3.55.50.10">
    <property type="entry name" value="Baseplate protein-like domains"/>
    <property type="match status" value="1"/>
</dbReference>
<dbReference type="Proteomes" id="UP000004263">
    <property type="component" value="Unassembled WGS sequence"/>
</dbReference>
<dbReference type="InterPro" id="IPR006533">
    <property type="entry name" value="T6SS_Vgr_RhsGE"/>
</dbReference>
<dbReference type="OrthoDB" id="9762420at2"/>
<protein>
    <recommendedName>
        <fullName evidence="3">Type VI secretion system tip protein VgrG</fullName>
    </recommendedName>
</protein>
<evidence type="ECO:0000313" key="1">
    <source>
        <dbReference type="EMBL" id="EAT13255.1"/>
    </source>
</evidence>
<dbReference type="HOGENOM" id="CLU_330296_0_0_6"/>
<dbReference type="RefSeq" id="WP_007017639.1">
    <property type="nucleotide sequence ID" value="NZ_CH724114.1"/>
</dbReference>
<sequence length="868" mass="96710">MAQPVFKIASASFPSELEITAMEGTESISHFFELNIHFKVAKDTASTMDHSILTQEDITLTIDSNDNEEKDPYQIIGVFSSVEEVFEQSNTHKFYIAKMVPALWRQRNNQSYDIYTDQTAKDILTDELSNDLMLDHHFALTGNYPKKEFICQYSESNFNFVSRLAEHWGIYYYFDHYQGGRLVFADDTNYEDLPVSPVKLDETNNPTNSFDTVRTLRRVYNAVPDSVIITETNPDQAMELFQGIAGDVQDGKTNVNMADEGADNKDEAEFLAKIRLEEMQAYKTVFSGTTGLPCITPGFVLSVETPSGDIHDILITEVQHSGSNLDQGAKSASAGTSPYYECSFKGIPKDTQYRPERRTDIPSVISTTGRVYSAANDQTLAQRNEVGKYQVTFDFMRGQEEKISNWIRHASHSARSNHLDIPLTPGTEVQIGFIAGNPNRPYIMNALENSQSVLHPVTHENPHHAALITDGMLYTGALKSRQSLHMTANLDPANVKEHIKQHELKELDSLGADQGSPVDTIKGDAHIERTYGNRYQWREGVDFNYGLNATYNFGQQYVENHAYQDNSKGEEFDVSDKLDSFDQSVASIVRSDLQKGLSDEREVGFIKKDFGNKYNYHQGVERNWGKGIDGNGQHVTINFGGRYIENQLKTDSGMPDTSGINGKVSDKTLAIKTVGDEARYNEGVIDVHHKGEMKHVQTGNHTSEITGDVSEKITGNFSQEIMGDLSIKCIAEKKETNNTISGDETETNIVAGKVSKQTQAATEISSIEMTPSKKATISGNEDWFNLAMKSQMVAGLINENFVGGKLTTTAALLTDILLAGKITNNKVYEIENGKLKTDKKQTVINQYKVTNITKTNINVVNAKITMVG</sequence>
<gene>
    <name evidence="1" type="ORF">RED65_00805</name>
</gene>
<evidence type="ECO:0000313" key="2">
    <source>
        <dbReference type="Proteomes" id="UP000004263"/>
    </source>
</evidence>
<name>Q1N523_9GAMM</name>
<dbReference type="Gene3D" id="4.10.220.110">
    <property type="match status" value="1"/>
</dbReference>
<dbReference type="EMBL" id="AAQH01000002">
    <property type="protein sequence ID" value="EAT13255.1"/>
    <property type="molecule type" value="Genomic_DNA"/>
</dbReference>
<accession>Q1N523</accession>
<dbReference type="InterPro" id="IPR017847">
    <property type="entry name" value="T6SS_RhsGE_Vgr_subset"/>
</dbReference>
<dbReference type="Gene3D" id="2.30.110.50">
    <property type="match status" value="1"/>
</dbReference>
<dbReference type="NCBIfam" id="TIGR03361">
    <property type="entry name" value="VI_Rhs_Vgr"/>
    <property type="match status" value="1"/>
</dbReference>